<dbReference type="Proteomes" id="UP000186601">
    <property type="component" value="Unassembled WGS sequence"/>
</dbReference>
<dbReference type="EMBL" id="MLYV02001069">
    <property type="protein sequence ID" value="PSR73616.1"/>
    <property type="molecule type" value="Genomic_DNA"/>
</dbReference>
<dbReference type="PANTHER" id="PTHR31047:SF0">
    <property type="entry name" value="MEIOTICALLY UP-REGULATED GENE 157 PROTEIN"/>
    <property type="match status" value="1"/>
</dbReference>
<comment type="caution">
    <text evidence="1">The sequence shown here is derived from an EMBL/GenBank/DDBJ whole genome shotgun (WGS) entry which is preliminary data.</text>
</comment>
<organism evidence="1 2">
    <name type="scientific">Hermanssonia centrifuga</name>
    <dbReference type="NCBI Taxonomy" id="98765"/>
    <lineage>
        <taxon>Eukaryota</taxon>
        <taxon>Fungi</taxon>
        <taxon>Dikarya</taxon>
        <taxon>Basidiomycota</taxon>
        <taxon>Agaricomycotina</taxon>
        <taxon>Agaricomycetes</taxon>
        <taxon>Polyporales</taxon>
        <taxon>Meruliaceae</taxon>
        <taxon>Hermanssonia</taxon>
    </lineage>
</organism>
<evidence type="ECO:0000313" key="1">
    <source>
        <dbReference type="EMBL" id="PSR73616.1"/>
    </source>
</evidence>
<sequence length="135" mass="14849">MPSQEEAIKAAADCCKIIFTNDLSNCALESLQTVWRAAKMKLGLTSLGVAATLGVIAQAQCPDFTTFSQSPQGTNRSTGPLALPYMRPEPACRTFNSSSVEKVIEDMKARLKDPDLARLFENTFPNTLGWRFKPY</sequence>
<reference evidence="1 2" key="1">
    <citation type="submission" date="2018-02" db="EMBL/GenBank/DDBJ databases">
        <title>Genome sequence of the basidiomycete white-rot fungus Phlebia centrifuga.</title>
        <authorList>
            <person name="Granchi Z."/>
            <person name="Peng M."/>
            <person name="de Vries R.P."/>
            <person name="Hilden K."/>
            <person name="Makela M.R."/>
            <person name="Grigoriev I."/>
            <person name="Riley R."/>
        </authorList>
    </citation>
    <scope>NUCLEOTIDE SEQUENCE [LARGE SCALE GENOMIC DNA]</scope>
    <source>
        <strain evidence="1 2">FBCC195</strain>
    </source>
</reference>
<dbReference type="SUPFAM" id="SSF48208">
    <property type="entry name" value="Six-hairpin glycosidases"/>
    <property type="match status" value="1"/>
</dbReference>
<dbReference type="GO" id="GO:0005975">
    <property type="term" value="P:carbohydrate metabolic process"/>
    <property type="evidence" value="ECO:0007669"/>
    <property type="project" value="InterPro"/>
</dbReference>
<gene>
    <name evidence="1" type="ORF">PHLCEN_2v10535</name>
</gene>
<keyword evidence="2" id="KW-1185">Reference proteome</keyword>
<dbReference type="STRING" id="98765.A0A2R6NNJ5"/>
<dbReference type="InterPro" id="IPR008313">
    <property type="entry name" value="GH125"/>
</dbReference>
<dbReference type="InterPro" id="IPR012341">
    <property type="entry name" value="6hp_glycosidase-like_sf"/>
</dbReference>
<name>A0A2R6NNJ5_9APHY</name>
<accession>A0A2R6NNJ5</accession>
<dbReference type="AlphaFoldDB" id="A0A2R6NNJ5"/>
<dbReference type="PANTHER" id="PTHR31047">
    <property type="entry name" value="MEIOTICALLY UP-REGULATED GENE 157 PROTEIN"/>
    <property type="match status" value="1"/>
</dbReference>
<evidence type="ECO:0000313" key="2">
    <source>
        <dbReference type="Proteomes" id="UP000186601"/>
    </source>
</evidence>
<dbReference type="InterPro" id="IPR008928">
    <property type="entry name" value="6-hairpin_glycosidase_sf"/>
</dbReference>
<dbReference type="Gene3D" id="1.50.10.10">
    <property type="match status" value="1"/>
</dbReference>
<dbReference type="GO" id="GO:0003824">
    <property type="term" value="F:catalytic activity"/>
    <property type="evidence" value="ECO:0007669"/>
    <property type="project" value="UniProtKB-ARBA"/>
</dbReference>
<protein>
    <submittedName>
        <fullName evidence="1">Uncharacterized protein</fullName>
    </submittedName>
</protein>
<dbReference type="OrthoDB" id="7771656at2759"/>
<proteinExistence type="predicted"/>